<name>E7A8Z7_HELFC</name>
<protein>
    <submittedName>
        <fullName evidence="1">Uncharacterized protein</fullName>
    </submittedName>
</protein>
<dbReference type="AlphaFoldDB" id="E7A8Z7"/>
<dbReference type="HOGENOM" id="CLU_1675488_0_0_7"/>
<organism evidence="1 2">
    <name type="scientific">Helicobacter felis (strain ATCC 49179 / CCUG 28539 / NCTC 12436 / CS1)</name>
    <dbReference type="NCBI Taxonomy" id="936155"/>
    <lineage>
        <taxon>Bacteria</taxon>
        <taxon>Pseudomonadati</taxon>
        <taxon>Campylobacterota</taxon>
        <taxon>Epsilonproteobacteria</taxon>
        <taxon>Campylobacterales</taxon>
        <taxon>Helicobacteraceae</taxon>
        <taxon>Helicobacter</taxon>
    </lineage>
</organism>
<keyword evidence="2" id="KW-1185">Reference proteome</keyword>
<dbReference type="KEGG" id="hfe:HFELIS_03490"/>
<proteinExistence type="predicted"/>
<dbReference type="EMBL" id="FQ670179">
    <property type="protein sequence ID" value="CBY82433.1"/>
    <property type="molecule type" value="Genomic_DNA"/>
</dbReference>
<evidence type="ECO:0000313" key="2">
    <source>
        <dbReference type="Proteomes" id="UP000007934"/>
    </source>
</evidence>
<reference evidence="1 2" key="1">
    <citation type="journal article" date="2011" name="Genome Biol. Evol.">
        <title>Comparative whole genome sequence analysis of the carcinogenic bacterial model pathogen Helicobacter felis.</title>
        <authorList>
            <person name="Arnold I.C."/>
            <person name="Zigova Z."/>
            <person name="Holden M."/>
            <person name="Lawley T.D."/>
            <person name="Rad R."/>
            <person name="Dougan G."/>
            <person name="Falkow S."/>
            <person name="Bentley S.D."/>
            <person name="Muller A."/>
        </authorList>
    </citation>
    <scope>NUCLEOTIDE SEQUENCE [LARGE SCALE GENOMIC DNA]</scope>
    <source>
        <strain evidence="2">ATCC 49179 / CCUG 28539 / NCTC 12436 / CS1</strain>
    </source>
</reference>
<evidence type="ECO:0000313" key="1">
    <source>
        <dbReference type="EMBL" id="CBY82433.1"/>
    </source>
</evidence>
<gene>
    <name evidence="1" type="ordered locus">Hfelis_03490</name>
</gene>
<accession>E7A8Z7</accession>
<dbReference type="STRING" id="936155.HFELIS_03490"/>
<dbReference type="Proteomes" id="UP000007934">
    <property type="component" value="Chromosome"/>
</dbReference>
<sequence>MRTSSAKDCSKFKRAPKEIFRICGRALGALFWVVSVAFAQPSKELIQDMQAMRALTVRMYEEDLIKDFTGFEDCKDFYFYKDAMERHAALFFSLSLDFMDKIPLLQALQPKTPQDREFLRVFKSTSPFNSLRSCVAIFPPILIALMSRPPLLLMPPK</sequence>